<feature type="compositionally biased region" description="Low complexity" evidence="2">
    <location>
        <begin position="45"/>
        <end position="60"/>
    </location>
</feature>
<reference evidence="4 5" key="1">
    <citation type="submission" date="2015-01" db="EMBL/GenBank/DDBJ databases">
        <title>The Genome Sequence of Rhinocladiella mackenzie CBS 650.93.</title>
        <authorList>
            <consortium name="The Broad Institute Genomics Platform"/>
            <person name="Cuomo C."/>
            <person name="de Hoog S."/>
            <person name="Gorbushina A."/>
            <person name="Stielow B."/>
            <person name="Teixiera M."/>
            <person name="Abouelleil A."/>
            <person name="Chapman S.B."/>
            <person name="Priest M."/>
            <person name="Young S.K."/>
            <person name="Wortman J."/>
            <person name="Nusbaum C."/>
            <person name="Birren B."/>
        </authorList>
    </citation>
    <scope>NUCLEOTIDE SEQUENCE [LARGE SCALE GENOMIC DNA]</scope>
    <source>
        <strain evidence="4 5">CBS 650.93</strain>
    </source>
</reference>
<evidence type="ECO:0000259" key="3">
    <source>
        <dbReference type="SMART" id="SM00906"/>
    </source>
</evidence>
<dbReference type="GeneID" id="25291554"/>
<evidence type="ECO:0000256" key="2">
    <source>
        <dbReference type="SAM" id="MobiDB-lite"/>
    </source>
</evidence>
<dbReference type="GO" id="GO:0008270">
    <property type="term" value="F:zinc ion binding"/>
    <property type="evidence" value="ECO:0007669"/>
    <property type="project" value="InterPro"/>
</dbReference>
<dbReference type="RefSeq" id="XP_013275962.1">
    <property type="nucleotide sequence ID" value="XM_013420508.1"/>
</dbReference>
<dbReference type="PANTHER" id="PTHR46910:SF8">
    <property type="entry name" value="ZN(II)2CYS6 TRANSCRIPTION FACTOR (EUROFUNG)"/>
    <property type="match status" value="1"/>
</dbReference>
<dbReference type="GO" id="GO:0003677">
    <property type="term" value="F:DNA binding"/>
    <property type="evidence" value="ECO:0007669"/>
    <property type="project" value="InterPro"/>
</dbReference>
<proteinExistence type="predicted"/>
<keyword evidence="5" id="KW-1185">Reference proteome</keyword>
<protein>
    <submittedName>
        <fullName evidence="4">Rhinocladiella mackenziei CBS 650.93 unplaced genomic scaffold supercont1.2, whole genome shotgun sequence</fullName>
    </submittedName>
</protein>
<dbReference type="InterPro" id="IPR007219">
    <property type="entry name" value="XnlR_reg_dom"/>
</dbReference>
<dbReference type="CDD" id="cd12148">
    <property type="entry name" value="fungal_TF_MHR"/>
    <property type="match status" value="1"/>
</dbReference>
<dbReference type="Proteomes" id="UP000053617">
    <property type="component" value="Unassembled WGS sequence"/>
</dbReference>
<dbReference type="STRING" id="1442369.A0A0D2IZH0"/>
<keyword evidence="1" id="KW-0539">Nucleus</keyword>
<feature type="domain" description="Xylanolytic transcriptional activator regulatory" evidence="3">
    <location>
        <begin position="250"/>
        <end position="323"/>
    </location>
</feature>
<sequence length="687" mass="76061">MRISLEDESGLTSDIEDRYTIRPHADVAESHYSSVAGRVQDECSLSSLTPASRSSPSPALHLNHPPPSGFSPQESGRESPGVYRERRSTYGVVDQATAIPGGSPEARSSEAGGQFLLISEILGEDLPPAHIIEFTLENYINAVHWFMLLFHEPSFRAELQILTATGYVRADRVPFLLLALLVIGIGASYATSSDAQERCPGVDIDALATRLIRKVEGKLLDLYDDAGIETVQVLILLSAYYFYNGRPHRSFALSGSAFKVAQALGIQREPSWNFSDPILREVWRRLGWALYVADVFGAISYGTPCTVQDIEWDLTFPGNIDDTSLTCPGFESMETYNDETIGPVTIFSYQRYKFRLYRIASSIARNVYMRNGATLHHVVGEIKAINERLHQWEKCIPRELRLKHLRCNSTDEKIRQTFKIFQLQALVLQLSYDNIQLVLHRPLLTMNRVPRWPLEGAASAGELVPDTRRGPADDVNGMIRTSKYQCWVSSMRTSRLGEYADILAASRNTHGAAYVGIQSFTAGVVLGIFALSDPLSDQAHRAKHAVSKIVKLPRLHKYRTVVSDQCGAILEELIRLVLAEEMKALLTDGDHPAHNGAGIALQDREVPRNPYTNTDDVHTYQQPLAVTTQVGEQVSGDVEMPESDSAGFLSQQPPDLPEDIACGNFTDALLSLQDGTGSSLACLTHFC</sequence>
<dbReference type="OrthoDB" id="6486656at2759"/>
<dbReference type="AlphaFoldDB" id="A0A0D2IZH0"/>
<dbReference type="VEuPathDB" id="FungiDB:Z518_03483"/>
<dbReference type="HOGENOM" id="CLU_005767_2_2_1"/>
<dbReference type="PANTHER" id="PTHR46910">
    <property type="entry name" value="TRANSCRIPTION FACTOR PDR1"/>
    <property type="match status" value="1"/>
</dbReference>
<dbReference type="Pfam" id="PF04082">
    <property type="entry name" value="Fungal_trans"/>
    <property type="match status" value="1"/>
</dbReference>
<organism evidence="4 5">
    <name type="scientific">Rhinocladiella mackenziei CBS 650.93</name>
    <dbReference type="NCBI Taxonomy" id="1442369"/>
    <lineage>
        <taxon>Eukaryota</taxon>
        <taxon>Fungi</taxon>
        <taxon>Dikarya</taxon>
        <taxon>Ascomycota</taxon>
        <taxon>Pezizomycotina</taxon>
        <taxon>Eurotiomycetes</taxon>
        <taxon>Chaetothyriomycetidae</taxon>
        <taxon>Chaetothyriales</taxon>
        <taxon>Herpotrichiellaceae</taxon>
        <taxon>Rhinocladiella</taxon>
    </lineage>
</organism>
<feature type="region of interest" description="Disordered" evidence="2">
    <location>
        <begin position="45"/>
        <end position="82"/>
    </location>
</feature>
<accession>A0A0D2IZH0</accession>
<evidence type="ECO:0000256" key="1">
    <source>
        <dbReference type="ARBA" id="ARBA00023242"/>
    </source>
</evidence>
<evidence type="ECO:0000313" key="5">
    <source>
        <dbReference type="Proteomes" id="UP000053617"/>
    </source>
</evidence>
<dbReference type="EMBL" id="KN847476">
    <property type="protein sequence ID" value="KIX08826.1"/>
    <property type="molecule type" value="Genomic_DNA"/>
</dbReference>
<dbReference type="InterPro" id="IPR050987">
    <property type="entry name" value="AtrR-like"/>
</dbReference>
<evidence type="ECO:0000313" key="4">
    <source>
        <dbReference type="EMBL" id="KIX08826.1"/>
    </source>
</evidence>
<gene>
    <name evidence="4" type="ORF">Z518_03483</name>
</gene>
<dbReference type="GO" id="GO:0003700">
    <property type="term" value="F:DNA-binding transcription factor activity"/>
    <property type="evidence" value="ECO:0007669"/>
    <property type="project" value="InterPro"/>
</dbReference>
<name>A0A0D2IZH0_9EURO</name>
<dbReference type="GO" id="GO:0006351">
    <property type="term" value="P:DNA-templated transcription"/>
    <property type="evidence" value="ECO:0007669"/>
    <property type="project" value="InterPro"/>
</dbReference>
<dbReference type="SMART" id="SM00906">
    <property type="entry name" value="Fungal_trans"/>
    <property type="match status" value="1"/>
</dbReference>